<keyword evidence="3" id="KW-0998">Cell outer membrane</keyword>
<accession>A0A4R7EZH5</accession>
<proteinExistence type="predicted"/>
<gene>
    <name evidence="6" type="ORF">C8P70_10878</name>
</gene>
<dbReference type="InterPro" id="IPR036942">
    <property type="entry name" value="Beta-barrel_TonB_sf"/>
</dbReference>
<dbReference type="Pfam" id="PF14905">
    <property type="entry name" value="OMP_b-brl_3"/>
    <property type="match status" value="1"/>
</dbReference>
<dbReference type="PANTHER" id="PTHR40980">
    <property type="entry name" value="PLUG DOMAIN-CONTAINING PROTEIN"/>
    <property type="match status" value="1"/>
</dbReference>
<evidence type="ECO:0000313" key="6">
    <source>
        <dbReference type="EMBL" id="TDS61537.1"/>
    </source>
</evidence>
<dbReference type="RefSeq" id="WP_133712208.1">
    <property type="nucleotide sequence ID" value="NZ_SOAG01000008.1"/>
</dbReference>
<dbReference type="OrthoDB" id="8764943at2"/>
<keyword evidence="4" id="KW-0732">Signal</keyword>
<dbReference type="Gene3D" id="2.40.170.20">
    <property type="entry name" value="TonB-dependent receptor, beta-barrel domain"/>
    <property type="match status" value="1"/>
</dbReference>
<dbReference type="SUPFAM" id="SSF49464">
    <property type="entry name" value="Carboxypeptidase regulatory domain-like"/>
    <property type="match status" value="1"/>
</dbReference>
<evidence type="ECO:0000259" key="5">
    <source>
        <dbReference type="Pfam" id="PF14905"/>
    </source>
</evidence>
<dbReference type="AlphaFoldDB" id="A0A4R7EZH5"/>
<dbReference type="SUPFAM" id="SSF56935">
    <property type="entry name" value="Porins"/>
    <property type="match status" value="1"/>
</dbReference>
<evidence type="ECO:0000313" key="7">
    <source>
        <dbReference type="Proteomes" id="UP000295215"/>
    </source>
</evidence>
<protein>
    <submittedName>
        <fullName evidence="6">Outer membrane receptor protein involved in Fe transport</fullName>
    </submittedName>
</protein>
<evidence type="ECO:0000256" key="1">
    <source>
        <dbReference type="ARBA" id="ARBA00004442"/>
    </source>
</evidence>
<dbReference type="InterPro" id="IPR037066">
    <property type="entry name" value="Plug_dom_sf"/>
</dbReference>
<name>A0A4R7EZH5_9FLAO</name>
<dbReference type="EMBL" id="SOAG01000008">
    <property type="protein sequence ID" value="TDS61537.1"/>
    <property type="molecule type" value="Genomic_DNA"/>
</dbReference>
<dbReference type="PANTHER" id="PTHR40980:SF4">
    <property type="entry name" value="TONB-DEPENDENT RECEPTOR-LIKE BETA-BARREL DOMAIN-CONTAINING PROTEIN"/>
    <property type="match status" value="1"/>
</dbReference>
<keyword evidence="2" id="KW-0472">Membrane</keyword>
<reference evidence="6 7" key="1">
    <citation type="submission" date="2019-03" db="EMBL/GenBank/DDBJ databases">
        <title>Genomic Encyclopedia of Archaeal and Bacterial Type Strains, Phase II (KMG-II): from individual species to whole genera.</title>
        <authorList>
            <person name="Goeker M."/>
        </authorList>
    </citation>
    <scope>NUCLEOTIDE SEQUENCE [LARGE SCALE GENOMIC DNA]</scope>
    <source>
        <strain evidence="6 7">DSM 28213</strain>
    </source>
</reference>
<evidence type="ECO:0000256" key="3">
    <source>
        <dbReference type="ARBA" id="ARBA00023237"/>
    </source>
</evidence>
<feature type="chain" id="PRO_5020659956" evidence="4">
    <location>
        <begin position="20"/>
        <end position="792"/>
    </location>
</feature>
<evidence type="ECO:0000256" key="2">
    <source>
        <dbReference type="ARBA" id="ARBA00023136"/>
    </source>
</evidence>
<dbReference type="Gene3D" id="2.170.130.10">
    <property type="entry name" value="TonB-dependent receptor, plug domain"/>
    <property type="match status" value="1"/>
</dbReference>
<dbReference type="InterPro" id="IPR041700">
    <property type="entry name" value="OMP_b-brl_3"/>
</dbReference>
<dbReference type="Proteomes" id="UP000295215">
    <property type="component" value="Unassembled WGS sequence"/>
</dbReference>
<feature type="domain" description="Outer membrane protein beta-barrel" evidence="5">
    <location>
        <begin position="365"/>
        <end position="769"/>
    </location>
</feature>
<feature type="signal peptide" evidence="4">
    <location>
        <begin position="1"/>
        <end position="19"/>
    </location>
</feature>
<organism evidence="6 7">
    <name type="scientific">Myroides indicus</name>
    <dbReference type="NCBI Taxonomy" id="1323422"/>
    <lineage>
        <taxon>Bacteria</taxon>
        <taxon>Pseudomonadati</taxon>
        <taxon>Bacteroidota</taxon>
        <taxon>Flavobacteriia</taxon>
        <taxon>Flavobacteriales</taxon>
        <taxon>Flavobacteriaceae</taxon>
        <taxon>Myroides</taxon>
    </lineage>
</organism>
<dbReference type="InterPro" id="IPR008969">
    <property type="entry name" value="CarboxyPept-like_regulatory"/>
</dbReference>
<sequence>MKFFYCLVTLLFSSAIAFAQYLVTGSIVDQDNNPVAFAEVYLLDTDGALAAQNFSDEKGIFLFENVKGNSYRFQLYSYGILQVDQTVNVTSDTNLGKMAIKNSTLLNEIVLTSPKKIFERKIDRTVFNVENAVTTLNSDALETLKMAPGLKIDNESISIIGKNNVRILINDRFVQMSGEDLINYLKSIPANNIQKIEIITAPPAKYEAEGNSGLVNIVLKSSKINAWSNKIEATKIQADRAYWRLGNLFNYNKDKISLSININGNIGKSNSIEKLDIFYPQGLWSLKNIATRNEDKIAATAQFDYRFNDKTTVGIQYIGNSKKPSDTDVVYTDIYDGKNIDYYTNTFGKKKEYTKSNALNAHLLHQFDSLGTKIAVDVDYFEYRNDKNRTFITIPEFLNGESGEPFSAANFGKQDIDNFSAKIDIDQPLKWFSLSYGGKLSVTTTNNKTNYFDLNQNFPVEDLSQRDNFEYKENTQALYMSAQKSLSEKWQIQAGLRLENTQTTGNSRIYKTSNKKEYVQLFPSVYIGYAPTENHSLSASYNKRIARPSFWELNPFRWYINQFSYAEGNPALQPAFTDNFELSHTYQGKLITSVSLSKTKENFAQYPTIDSENNTQIYLRDNIFNTTDITLSETYILDAFHFLQSQTTATLFYKDMSLLKDIDIPANNGTGIYITTDNTFSFNPEKTIQAQLNFWYQSPVKFQIYDLGESYAVNLGFKYALLNKKLQLSVYANDILKTSSPSIKTNTNNVDQIYNMYYDNRYIRVGLTFSFGNESIKVKQHDGSNTEEKNRS</sequence>
<evidence type="ECO:0000256" key="4">
    <source>
        <dbReference type="SAM" id="SignalP"/>
    </source>
</evidence>
<comment type="subcellular location">
    <subcellularLocation>
        <location evidence="1">Cell outer membrane</location>
    </subcellularLocation>
</comment>
<dbReference type="GO" id="GO:0009279">
    <property type="term" value="C:cell outer membrane"/>
    <property type="evidence" value="ECO:0007669"/>
    <property type="project" value="UniProtKB-SubCell"/>
</dbReference>
<keyword evidence="7" id="KW-1185">Reference proteome</keyword>
<keyword evidence="6" id="KW-0675">Receptor</keyword>
<comment type="caution">
    <text evidence="6">The sequence shown here is derived from an EMBL/GenBank/DDBJ whole genome shotgun (WGS) entry which is preliminary data.</text>
</comment>